<name>A0A328ABK4_9CAUL</name>
<evidence type="ECO:0000313" key="3">
    <source>
        <dbReference type="Proteomes" id="UP000249254"/>
    </source>
</evidence>
<dbReference type="CDD" id="cd00093">
    <property type="entry name" value="HTH_XRE"/>
    <property type="match status" value="1"/>
</dbReference>
<dbReference type="Pfam" id="PF01381">
    <property type="entry name" value="HTH_3"/>
    <property type="match status" value="1"/>
</dbReference>
<protein>
    <submittedName>
        <fullName evidence="2">XRE family transcriptional regulator</fullName>
    </submittedName>
</protein>
<comment type="caution">
    <text evidence="2">The sequence shown here is derived from an EMBL/GenBank/DDBJ whole genome shotgun (WGS) entry which is preliminary data.</text>
</comment>
<evidence type="ECO:0000313" key="2">
    <source>
        <dbReference type="EMBL" id="RAK51975.1"/>
    </source>
</evidence>
<sequence length="96" mass="10718">MFSHEYQLLREALLEARLRAGVTQRGLAERLGKSHSHVARIENGQRRVDTLEFYRIARSIGVAPVQLFEAVSRKLEEAERAAEVQPGVQPGVQPAA</sequence>
<dbReference type="AlphaFoldDB" id="A0A328ABK4"/>
<accession>A0A328ABK4</accession>
<reference evidence="3" key="1">
    <citation type="submission" date="2018-05" db="EMBL/GenBank/DDBJ databases">
        <authorList>
            <person name="Li X."/>
        </authorList>
    </citation>
    <scope>NUCLEOTIDE SEQUENCE [LARGE SCALE GENOMIC DNA]</scope>
    <source>
        <strain evidence="3">LX32</strain>
    </source>
</reference>
<dbReference type="Gene3D" id="1.10.260.40">
    <property type="entry name" value="lambda repressor-like DNA-binding domains"/>
    <property type="match status" value="1"/>
</dbReference>
<feature type="domain" description="HTH cro/C1-type" evidence="1">
    <location>
        <begin position="13"/>
        <end position="67"/>
    </location>
</feature>
<keyword evidence="3" id="KW-1185">Reference proteome</keyword>
<gene>
    <name evidence="2" type="ORF">DJ017_18490</name>
</gene>
<proteinExistence type="predicted"/>
<dbReference type="EMBL" id="QFYQ01000002">
    <property type="protein sequence ID" value="RAK51975.1"/>
    <property type="molecule type" value="Genomic_DNA"/>
</dbReference>
<dbReference type="OrthoDB" id="9803379at2"/>
<dbReference type="InterPro" id="IPR001387">
    <property type="entry name" value="Cro/C1-type_HTH"/>
</dbReference>
<organism evidence="2 3">
    <name type="scientific">Phenylobacterium soli</name>
    <dbReference type="NCBI Taxonomy" id="2170551"/>
    <lineage>
        <taxon>Bacteria</taxon>
        <taxon>Pseudomonadati</taxon>
        <taxon>Pseudomonadota</taxon>
        <taxon>Alphaproteobacteria</taxon>
        <taxon>Caulobacterales</taxon>
        <taxon>Caulobacteraceae</taxon>
        <taxon>Phenylobacterium</taxon>
    </lineage>
</organism>
<dbReference type="PROSITE" id="PS50943">
    <property type="entry name" value="HTH_CROC1"/>
    <property type="match status" value="1"/>
</dbReference>
<dbReference type="GO" id="GO:0003677">
    <property type="term" value="F:DNA binding"/>
    <property type="evidence" value="ECO:0007669"/>
    <property type="project" value="InterPro"/>
</dbReference>
<dbReference type="InterPro" id="IPR010982">
    <property type="entry name" value="Lambda_DNA-bd_dom_sf"/>
</dbReference>
<dbReference type="SMART" id="SM00530">
    <property type="entry name" value="HTH_XRE"/>
    <property type="match status" value="1"/>
</dbReference>
<dbReference type="Proteomes" id="UP000249254">
    <property type="component" value="Unassembled WGS sequence"/>
</dbReference>
<evidence type="ECO:0000259" key="1">
    <source>
        <dbReference type="PROSITE" id="PS50943"/>
    </source>
</evidence>
<dbReference type="SUPFAM" id="SSF47413">
    <property type="entry name" value="lambda repressor-like DNA-binding domains"/>
    <property type="match status" value="1"/>
</dbReference>